<dbReference type="PANTHER" id="PTHR30290">
    <property type="entry name" value="PERIPLASMIC BINDING COMPONENT OF ABC TRANSPORTER"/>
    <property type="match status" value="1"/>
</dbReference>
<dbReference type="SUPFAM" id="SSF53850">
    <property type="entry name" value="Periplasmic binding protein-like II"/>
    <property type="match status" value="1"/>
</dbReference>
<dbReference type="PANTHER" id="PTHR30290:SF72">
    <property type="entry name" value="HTH-TYPE TRANSCRIPTIONAL REGULATOR SGRR"/>
    <property type="match status" value="1"/>
</dbReference>
<feature type="compositionally biased region" description="Polar residues" evidence="2">
    <location>
        <begin position="408"/>
        <end position="423"/>
    </location>
</feature>
<dbReference type="Pfam" id="PF00496">
    <property type="entry name" value="SBP_bac_5"/>
    <property type="match status" value="1"/>
</dbReference>
<sequence length="594" mass="70515">MRLVEYYIKLFITFEEIKIDYPTSVSRHSISIELKCSERNVIHILNKMEEKQWIKIIRGKGRGNTTNITFLKTLEDMFEIYERYSLKTEDIERLISMFENNLQLNESHQLINTFINKLFGTKINFSQDVPDEYEHLKIPYFRSLYSIDPSQAERQTERHIVKQIFNTLVRYNEERKEVEPCLSHYWEISQDGKTFTFYLRKGILFHNSKHLCAEDVKFTFERLKVTPSKWIVQDLKAIKCMGKYIVQFTFNKPSFHWLLLLTSPKCSILPNDYANKSTKEFSKLPIGTGPYKIKVNETNFLELKVHNDYFQERAHIDEIAIFVLPSIEKYLNVEYVDLDPIFYIPFTTMKDHDKQFQYIERKRLSVKYLMWNMNKEKIRTNEELRRKLSDILDKEKMVNELGYPRSEPASSFMKQRSFPQSGKNHQESSDGTLKETLTLMTYDLLPHSDDAKWIQQECKKHGITIQTKYLPFSTFIDNVENADLILSEYVTEESEEVSLYNLFESQTGVINNLIDFENKAIIEGTLNKVFEQENMHNRIDVLNNIDTLLCKSCITIPLYWTYQKALYDKELMGVSLSTFGLVPFKDLFYRKQLR</sequence>
<evidence type="ECO:0000259" key="4">
    <source>
        <dbReference type="Pfam" id="PF12793"/>
    </source>
</evidence>
<dbReference type="AlphaFoldDB" id="A0A3N5CA50"/>
<keyword evidence="1 5" id="KW-0238">DNA-binding</keyword>
<accession>A0A3N5CA50</accession>
<organism evidence="5 6">
    <name type="scientific">Aquisalibacillus elongatus</name>
    <dbReference type="NCBI Taxonomy" id="485577"/>
    <lineage>
        <taxon>Bacteria</taxon>
        <taxon>Bacillati</taxon>
        <taxon>Bacillota</taxon>
        <taxon>Bacilli</taxon>
        <taxon>Bacillales</taxon>
        <taxon>Bacillaceae</taxon>
        <taxon>Aquisalibacillus</taxon>
    </lineage>
</organism>
<evidence type="ECO:0000256" key="2">
    <source>
        <dbReference type="SAM" id="MobiDB-lite"/>
    </source>
</evidence>
<dbReference type="Gene3D" id="3.10.105.10">
    <property type="entry name" value="Dipeptide-binding Protein, Domain 3"/>
    <property type="match status" value="1"/>
</dbReference>
<dbReference type="InterPro" id="IPR000914">
    <property type="entry name" value="SBP_5_dom"/>
</dbReference>
<gene>
    <name evidence="5" type="ORF">EDC24_0362</name>
</gene>
<name>A0A3N5CA50_9BACI</name>
<feature type="region of interest" description="Disordered" evidence="2">
    <location>
        <begin position="404"/>
        <end position="430"/>
    </location>
</feature>
<dbReference type="Gene3D" id="3.40.190.10">
    <property type="entry name" value="Periplasmic binding protein-like II"/>
    <property type="match status" value="1"/>
</dbReference>
<protein>
    <submittedName>
        <fullName evidence="5">MarR-like DNA-binding transcriptional regulator SgrR of sgrS sRNA</fullName>
    </submittedName>
</protein>
<evidence type="ECO:0000313" key="6">
    <source>
        <dbReference type="Proteomes" id="UP000276443"/>
    </source>
</evidence>
<reference evidence="5 6" key="1">
    <citation type="submission" date="2018-11" db="EMBL/GenBank/DDBJ databases">
        <title>Genomic Encyclopedia of Type Strains, Phase IV (KMG-IV): sequencing the most valuable type-strain genomes for metagenomic binning, comparative biology and taxonomic classification.</title>
        <authorList>
            <person name="Goeker M."/>
        </authorList>
    </citation>
    <scope>NUCLEOTIDE SEQUENCE [LARGE SCALE GENOMIC DNA]</scope>
    <source>
        <strain evidence="5 6">DSM 18090</strain>
    </source>
</reference>
<comment type="caution">
    <text evidence="5">The sequence shown here is derived from an EMBL/GenBank/DDBJ whole genome shotgun (WGS) entry which is preliminary data.</text>
</comment>
<feature type="domain" description="Solute-binding protein family 5" evidence="3">
    <location>
        <begin position="177"/>
        <end position="508"/>
    </location>
</feature>
<feature type="domain" description="Transcriptional regulator SgrR N-terminal HTH" evidence="4">
    <location>
        <begin position="2"/>
        <end position="103"/>
    </location>
</feature>
<dbReference type="Proteomes" id="UP000276443">
    <property type="component" value="Unassembled WGS sequence"/>
</dbReference>
<evidence type="ECO:0000256" key="1">
    <source>
        <dbReference type="ARBA" id="ARBA00023125"/>
    </source>
</evidence>
<dbReference type="OrthoDB" id="5894719at2"/>
<keyword evidence="6" id="KW-1185">Reference proteome</keyword>
<dbReference type="Pfam" id="PF12793">
    <property type="entry name" value="SgrR_N"/>
    <property type="match status" value="1"/>
</dbReference>
<dbReference type="EMBL" id="RKRF01000007">
    <property type="protein sequence ID" value="RPF55485.1"/>
    <property type="molecule type" value="Genomic_DNA"/>
</dbReference>
<dbReference type="GO" id="GO:1904680">
    <property type="term" value="F:peptide transmembrane transporter activity"/>
    <property type="evidence" value="ECO:0007669"/>
    <property type="project" value="TreeGrafter"/>
</dbReference>
<proteinExistence type="predicted"/>
<dbReference type="RefSeq" id="WP_124219186.1">
    <property type="nucleotide sequence ID" value="NZ_RKRF01000007.1"/>
</dbReference>
<dbReference type="InterPro" id="IPR039424">
    <property type="entry name" value="SBP_5"/>
</dbReference>
<dbReference type="GO" id="GO:0015833">
    <property type="term" value="P:peptide transport"/>
    <property type="evidence" value="ECO:0007669"/>
    <property type="project" value="TreeGrafter"/>
</dbReference>
<dbReference type="Gene3D" id="3.90.76.10">
    <property type="entry name" value="Dipeptide-binding Protein, Domain 1"/>
    <property type="match status" value="1"/>
</dbReference>
<evidence type="ECO:0000313" key="5">
    <source>
        <dbReference type="EMBL" id="RPF55485.1"/>
    </source>
</evidence>
<evidence type="ECO:0000259" key="3">
    <source>
        <dbReference type="Pfam" id="PF00496"/>
    </source>
</evidence>
<dbReference type="InterPro" id="IPR025370">
    <property type="entry name" value="SgrR_HTH_N"/>
</dbReference>
<dbReference type="GO" id="GO:0003677">
    <property type="term" value="F:DNA binding"/>
    <property type="evidence" value="ECO:0007669"/>
    <property type="project" value="UniProtKB-KW"/>
</dbReference>